<evidence type="ECO:0000256" key="2">
    <source>
        <dbReference type="SAM" id="Phobius"/>
    </source>
</evidence>
<feature type="transmembrane region" description="Helical" evidence="2">
    <location>
        <begin position="226"/>
        <end position="248"/>
    </location>
</feature>
<proteinExistence type="predicted"/>
<keyword evidence="4" id="KW-1185">Reference proteome</keyword>
<feature type="transmembrane region" description="Helical" evidence="2">
    <location>
        <begin position="185"/>
        <end position="206"/>
    </location>
</feature>
<sequence>MARVTDRTGEPRRPAAPPSDVMAQHSWRIPPPAAPQLWRYEARRAGWAAGVAAPAALLVAAAMALLAGNGGAGRRQIGDLLLTGLEALLPLAVAMTAVTLVARDGCRELQLALPTRYAHTLGRRLGVLALAAALSALVYSAGLGLTGWWTGPDPLASPLVWAPPTIWLAALAVLLAVLGRSVVVATSAVAGLWLCEQIFAAMLVGHDWTRPFFLFTTSRVGTGEGWLTNRLVLTLTGLLLVAVVALLLRRPHLLLSEEEE</sequence>
<organism evidence="3 4">
    <name type="scientific">Plantactinospora mayteni</name>
    <dbReference type="NCBI Taxonomy" id="566021"/>
    <lineage>
        <taxon>Bacteria</taxon>
        <taxon>Bacillati</taxon>
        <taxon>Actinomycetota</taxon>
        <taxon>Actinomycetes</taxon>
        <taxon>Micromonosporales</taxon>
        <taxon>Micromonosporaceae</taxon>
        <taxon>Plantactinospora</taxon>
    </lineage>
</organism>
<keyword evidence="2" id="KW-1133">Transmembrane helix</keyword>
<dbReference type="Proteomes" id="UP000621500">
    <property type="component" value="Unassembled WGS sequence"/>
</dbReference>
<evidence type="ECO:0000313" key="4">
    <source>
        <dbReference type="Proteomes" id="UP000621500"/>
    </source>
</evidence>
<reference evidence="3 4" key="1">
    <citation type="submission" date="2021-01" db="EMBL/GenBank/DDBJ databases">
        <title>Whole genome shotgun sequence of Plantactinospora mayteni NBRC 109088.</title>
        <authorList>
            <person name="Komaki H."/>
            <person name="Tamura T."/>
        </authorList>
    </citation>
    <scope>NUCLEOTIDE SEQUENCE [LARGE SCALE GENOMIC DNA]</scope>
    <source>
        <strain evidence="3 4">NBRC 109088</strain>
    </source>
</reference>
<feature type="transmembrane region" description="Helical" evidence="2">
    <location>
        <begin position="87"/>
        <end position="106"/>
    </location>
</feature>
<gene>
    <name evidence="3" type="ORF">Pma05_60490</name>
</gene>
<name>A0ABQ4EXW6_9ACTN</name>
<evidence type="ECO:0008006" key="5">
    <source>
        <dbReference type="Google" id="ProtNLM"/>
    </source>
</evidence>
<feature type="transmembrane region" description="Helical" evidence="2">
    <location>
        <begin position="161"/>
        <end position="178"/>
    </location>
</feature>
<accession>A0ABQ4EXW6</accession>
<dbReference type="EMBL" id="BONX01000045">
    <property type="protein sequence ID" value="GIG99476.1"/>
    <property type="molecule type" value="Genomic_DNA"/>
</dbReference>
<protein>
    <recommendedName>
        <fullName evidence="5">ABC transporter permease</fullName>
    </recommendedName>
</protein>
<keyword evidence="2" id="KW-0472">Membrane</keyword>
<comment type="caution">
    <text evidence="3">The sequence shown here is derived from an EMBL/GenBank/DDBJ whole genome shotgun (WGS) entry which is preliminary data.</text>
</comment>
<keyword evidence="2" id="KW-0812">Transmembrane</keyword>
<evidence type="ECO:0000256" key="1">
    <source>
        <dbReference type="SAM" id="MobiDB-lite"/>
    </source>
</evidence>
<feature type="compositionally biased region" description="Basic and acidic residues" evidence="1">
    <location>
        <begin position="1"/>
        <end position="13"/>
    </location>
</feature>
<feature type="transmembrane region" description="Helical" evidence="2">
    <location>
        <begin position="45"/>
        <end position="67"/>
    </location>
</feature>
<feature type="transmembrane region" description="Helical" evidence="2">
    <location>
        <begin position="127"/>
        <end position="149"/>
    </location>
</feature>
<feature type="region of interest" description="Disordered" evidence="1">
    <location>
        <begin position="1"/>
        <end position="26"/>
    </location>
</feature>
<evidence type="ECO:0000313" key="3">
    <source>
        <dbReference type="EMBL" id="GIG99476.1"/>
    </source>
</evidence>